<feature type="signal peptide" evidence="2">
    <location>
        <begin position="1"/>
        <end position="20"/>
    </location>
</feature>
<keyword evidence="4" id="KW-0378">Hydrolase</keyword>
<dbReference type="InterPro" id="IPR000834">
    <property type="entry name" value="Peptidase_M14"/>
</dbReference>
<reference evidence="4 5" key="1">
    <citation type="journal article" date="2013" name="Int. J. Syst. Evol. Microbiol.">
        <title>Marinicauda pacifica gen. nov., sp. nov., a prosthecate alphaproteobacterium of the family Hyphomonadaceae isolated from deep seawater.</title>
        <authorList>
            <person name="Zhang X.Y."/>
            <person name="Li G.W."/>
            <person name="Wang C.S."/>
            <person name="Zhang Y.J."/>
            <person name="Xu X.W."/>
            <person name="Li H."/>
            <person name="Liu A."/>
            <person name="Liu C."/>
            <person name="Xie B.B."/>
            <person name="Qin Q.L."/>
            <person name="Xu Z."/>
            <person name="Chen X.L."/>
            <person name="Zhou B.C."/>
            <person name="Zhang Y.Z."/>
        </authorList>
    </citation>
    <scope>NUCLEOTIDE SEQUENCE [LARGE SCALE GENOMIC DNA]</scope>
    <source>
        <strain evidence="4 5">P-1 km-3</strain>
    </source>
</reference>
<dbReference type="AlphaFoldDB" id="A0A4S2HE40"/>
<accession>A0A4S2HE40</accession>
<keyword evidence="4" id="KW-0121">Carboxypeptidase</keyword>
<dbReference type="Proteomes" id="UP000305451">
    <property type="component" value="Unassembled WGS sequence"/>
</dbReference>
<dbReference type="SUPFAM" id="SSF53187">
    <property type="entry name" value="Zn-dependent exopeptidases"/>
    <property type="match status" value="1"/>
</dbReference>
<evidence type="ECO:0000259" key="3">
    <source>
        <dbReference type="PROSITE" id="PS52035"/>
    </source>
</evidence>
<organism evidence="4 5">
    <name type="scientific">Marinicauda pacifica</name>
    <dbReference type="NCBI Taxonomy" id="1133559"/>
    <lineage>
        <taxon>Bacteria</taxon>
        <taxon>Pseudomonadati</taxon>
        <taxon>Pseudomonadota</taxon>
        <taxon>Alphaproteobacteria</taxon>
        <taxon>Maricaulales</taxon>
        <taxon>Maricaulaceae</taxon>
        <taxon>Marinicauda</taxon>
    </lineage>
</organism>
<comment type="caution">
    <text evidence="4">The sequence shown here is derived from an EMBL/GenBank/DDBJ whole genome shotgun (WGS) entry which is preliminary data.</text>
</comment>
<sequence length="867" mass="93924">MLNRLLAAAAAVCISVGAQAQSYTPRPVEDLLAQDVTYDSAIPKPEDVTGFASGQIISTPEMLHSYARAVAAASDRVSIEVIGRSHFGRPILRVTSTSPANQTRLEEIREAHMAFSDPGRTAEVTEETPVIVQMTHGVHGTEASGYDSSAPLLYFLAAAQGEEIEALLETTVINQIILINPDGASRFAHDVNIHNAEAPVADPQHREHTGSWPWGRTNHYWFDLNRQWLPVTQPEAAALVDATHHWMPNVAADLHEMGSNSTFFISPGPVDGLHPLLSQAGLELNLEMNELLDEQFSAEGALYVAEERFDDFYLGYGSSYPGLLGGVPYLFEQSSVRGIIQDTERGTLRYDDKIGQQARTAIALIRASHARRQDLLNHQQAFFRESLRLAGENATSAYVFTSHDEGRLAAFLDLLAHHRIDVFELDRAVTASGVRYQPGQSYVVPLAQANYRVIEGLFETRVIEDKTAFYDVSGWTQPLAYDLDYAALRPGAFGQDAIGDQVTARITANEPPANSSIAYVIDWSEFYAPRAVYRLLDAGLHLRVIPDEIELQTEAGNVSMARGSILVPVAGQVLEADAIHELVSQGAREDGAVIHAASSSATASGSDLGGFSLSNVERPNVLLVTGESVNSGDAGELWHLLDHHMHMPVVMIDAENLSDSDLSGYTHILLPDGRYDPLGESFAETLSGWVEDGGVLVATRGGARFAAEQEIAAVKTVDTASRPEDEAPSGPQAYATIDDWDVEHTISGALFEGVIDTTHPLGYGYRDATLPVHKIGTTAFATGEDPFATPLRYASGDPILSGYASQRNRDALAGLGAVHATRRGEGSVILFADDPYFRAYMLGSSKMVLNAIFFGNDFRGSARGEGQ</sequence>
<keyword evidence="4" id="KW-0645">Protease</keyword>
<name>A0A4S2HE40_9PROT</name>
<protein>
    <submittedName>
        <fullName evidence="4">Carboxypeptidase</fullName>
    </submittedName>
</protein>
<comment type="similarity">
    <text evidence="1">Belongs to the peptidase M14 family.</text>
</comment>
<feature type="domain" description="Peptidase M14" evidence="3">
    <location>
        <begin position="55"/>
        <end position="358"/>
    </location>
</feature>
<feature type="chain" id="PRO_5020695241" evidence="2">
    <location>
        <begin position="21"/>
        <end position="867"/>
    </location>
</feature>
<evidence type="ECO:0000256" key="1">
    <source>
        <dbReference type="PROSITE-ProRule" id="PRU01379"/>
    </source>
</evidence>
<dbReference type="Gene3D" id="3.40.630.10">
    <property type="entry name" value="Zn peptidases"/>
    <property type="match status" value="1"/>
</dbReference>
<dbReference type="CDD" id="cd03143">
    <property type="entry name" value="A4_beta-galactosidase_middle_domain"/>
    <property type="match status" value="1"/>
</dbReference>
<dbReference type="RefSeq" id="WP_135943328.1">
    <property type="nucleotide sequence ID" value="NZ_BMEI01000001.1"/>
</dbReference>
<evidence type="ECO:0000313" key="5">
    <source>
        <dbReference type="Proteomes" id="UP000305451"/>
    </source>
</evidence>
<dbReference type="Pfam" id="PF00246">
    <property type="entry name" value="Peptidase_M14"/>
    <property type="match status" value="1"/>
</dbReference>
<feature type="active site" description="Proton donor/acceptor" evidence="1">
    <location>
        <position position="332"/>
    </location>
</feature>
<dbReference type="OrthoDB" id="9767214at2"/>
<dbReference type="GO" id="GO:0008270">
    <property type="term" value="F:zinc ion binding"/>
    <property type="evidence" value="ECO:0007669"/>
    <property type="project" value="InterPro"/>
</dbReference>
<dbReference type="Gene3D" id="3.40.50.880">
    <property type="match status" value="1"/>
</dbReference>
<evidence type="ECO:0000256" key="2">
    <source>
        <dbReference type="SAM" id="SignalP"/>
    </source>
</evidence>
<dbReference type="EMBL" id="SRXV01000001">
    <property type="protein sequence ID" value="TGY94133.1"/>
    <property type="molecule type" value="Genomic_DNA"/>
</dbReference>
<keyword evidence="5" id="KW-1185">Reference proteome</keyword>
<gene>
    <name evidence="4" type="ORF">E5162_02305</name>
</gene>
<dbReference type="PROSITE" id="PS52035">
    <property type="entry name" value="PEPTIDASE_M14"/>
    <property type="match status" value="1"/>
</dbReference>
<dbReference type="GO" id="GO:0006508">
    <property type="term" value="P:proteolysis"/>
    <property type="evidence" value="ECO:0007669"/>
    <property type="project" value="InterPro"/>
</dbReference>
<dbReference type="GO" id="GO:0004181">
    <property type="term" value="F:metallocarboxypeptidase activity"/>
    <property type="evidence" value="ECO:0007669"/>
    <property type="project" value="InterPro"/>
</dbReference>
<evidence type="ECO:0000313" key="4">
    <source>
        <dbReference type="EMBL" id="TGY94133.1"/>
    </source>
</evidence>
<dbReference type="InterPro" id="IPR029062">
    <property type="entry name" value="Class_I_gatase-like"/>
</dbReference>
<dbReference type="SUPFAM" id="SSF52317">
    <property type="entry name" value="Class I glutamine amidotransferase-like"/>
    <property type="match status" value="1"/>
</dbReference>
<proteinExistence type="inferred from homology"/>
<keyword evidence="2" id="KW-0732">Signal</keyword>